<evidence type="ECO:0008006" key="4">
    <source>
        <dbReference type="Google" id="ProtNLM"/>
    </source>
</evidence>
<reference evidence="2 3" key="1">
    <citation type="journal article" date="2021" name="Nat. Plants">
        <title>The Taxus genome provides insights into paclitaxel biosynthesis.</title>
        <authorList>
            <person name="Xiong X."/>
            <person name="Gou J."/>
            <person name="Liao Q."/>
            <person name="Li Y."/>
            <person name="Zhou Q."/>
            <person name="Bi G."/>
            <person name="Li C."/>
            <person name="Du R."/>
            <person name="Wang X."/>
            <person name="Sun T."/>
            <person name="Guo L."/>
            <person name="Liang H."/>
            <person name="Lu P."/>
            <person name="Wu Y."/>
            <person name="Zhang Z."/>
            <person name="Ro D.K."/>
            <person name="Shang Y."/>
            <person name="Huang S."/>
            <person name="Yan J."/>
        </authorList>
    </citation>
    <scope>NUCLEOTIDE SEQUENCE [LARGE SCALE GENOMIC DNA]</scope>
    <source>
        <strain evidence="2">Ta-2019</strain>
    </source>
</reference>
<name>A0AA38FG83_TAXCH</name>
<dbReference type="CDD" id="cd07821">
    <property type="entry name" value="PYR_PYL_RCAR_like"/>
    <property type="match status" value="1"/>
</dbReference>
<dbReference type="InterPro" id="IPR053249">
    <property type="entry name" value="LFS"/>
</dbReference>
<evidence type="ECO:0000256" key="1">
    <source>
        <dbReference type="SAM" id="MobiDB-lite"/>
    </source>
</evidence>
<evidence type="ECO:0000313" key="3">
    <source>
        <dbReference type="Proteomes" id="UP000824469"/>
    </source>
</evidence>
<dbReference type="OMA" id="KESWATN"/>
<keyword evidence="3" id="KW-1185">Reference proteome</keyword>
<dbReference type="EMBL" id="JAHRHJ020000009">
    <property type="protein sequence ID" value="KAH9300597.1"/>
    <property type="molecule type" value="Genomic_DNA"/>
</dbReference>
<dbReference type="Proteomes" id="UP000824469">
    <property type="component" value="Unassembled WGS sequence"/>
</dbReference>
<dbReference type="AlphaFoldDB" id="A0AA38FG83"/>
<feature type="region of interest" description="Disordered" evidence="1">
    <location>
        <begin position="1"/>
        <end position="20"/>
    </location>
</feature>
<dbReference type="InterPro" id="IPR023393">
    <property type="entry name" value="START-like_dom_sf"/>
</dbReference>
<protein>
    <recommendedName>
        <fullName evidence="4">Lachrymatory-factor synthase</fullName>
    </recommendedName>
</protein>
<dbReference type="SUPFAM" id="SSF55961">
    <property type="entry name" value="Bet v1-like"/>
    <property type="match status" value="1"/>
</dbReference>
<comment type="caution">
    <text evidence="2">The sequence shown here is derived from an EMBL/GenBank/DDBJ whole genome shotgun (WGS) entry which is preliminary data.</text>
</comment>
<gene>
    <name evidence="2" type="ORF">KI387_012180</name>
</gene>
<dbReference type="PANTHER" id="PTHR33789">
    <property type="entry name" value="LACHRYMATORY-FACTOR SYNTHASE"/>
    <property type="match status" value="1"/>
</dbReference>
<dbReference type="Gene3D" id="3.30.530.20">
    <property type="match status" value="1"/>
</dbReference>
<dbReference type="Pfam" id="PF10604">
    <property type="entry name" value="Polyketide_cyc2"/>
    <property type="match status" value="1"/>
</dbReference>
<feature type="non-terminal residue" evidence="2">
    <location>
        <position position="234"/>
    </location>
</feature>
<accession>A0AA38FG83</accession>
<dbReference type="PANTHER" id="PTHR33789:SF11">
    <property type="entry name" value="OS05G0202300 PROTEIN"/>
    <property type="match status" value="1"/>
</dbReference>
<evidence type="ECO:0000313" key="2">
    <source>
        <dbReference type="EMBL" id="KAH9300597.1"/>
    </source>
</evidence>
<organism evidence="2 3">
    <name type="scientific">Taxus chinensis</name>
    <name type="common">Chinese yew</name>
    <name type="synonym">Taxus wallichiana var. chinensis</name>
    <dbReference type="NCBI Taxonomy" id="29808"/>
    <lineage>
        <taxon>Eukaryota</taxon>
        <taxon>Viridiplantae</taxon>
        <taxon>Streptophyta</taxon>
        <taxon>Embryophyta</taxon>
        <taxon>Tracheophyta</taxon>
        <taxon>Spermatophyta</taxon>
        <taxon>Pinopsida</taxon>
        <taxon>Pinidae</taxon>
        <taxon>Conifers II</taxon>
        <taxon>Cupressales</taxon>
        <taxon>Taxaceae</taxon>
        <taxon>Taxus</taxon>
    </lineage>
</organism>
<dbReference type="InterPro" id="IPR019587">
    <property type="entry name" value="Polyketide_cyclase/dehydratase"/>
</dbReference>
<sequence>SEPKLAKYGGASSTNGAEQHQERLEIDSIISNQGAQSFILRIRFNLRPEPPKSSLSILPEGEKWMIIKKMETSKWKCSVQIPVVAPLESVWEIMSNFYGFQKWFPGLKSCERVEGALDIRVGCIHYGTDPFSSDGKESWATNKLIAFDGTNHSYTYVVTDTNIDGFENYQANFQVVEGGEQKKGDCLIKWKCQLQELLPGHSEQDILEFYSSTLSNMAQKLEQLASSQKHSIVE</sequence>
<proteinExistence type="predicted"/>